<reference evidence="6 7" key="1">
    <citation type="submission" date="2013-10" db="EMBL/GenBank/DDBJ databases">
        <title>Salinisphaera japonica YTM-1 Genome Sequencing.</title>
        <authorList>
            <person name="Lai Q."/>
            <person name="Li C."/>
            <person name="Shao Z."/>
        </authorList>
    </citation>
    <scope>NUCLEOTIDE SEQUENCE [LARGE SCALE GENOMIC DNA]</scope>
    <source>
        <strain evidence="6 7">YTM-1</strain>
    </source>
</reference>
<keyword evidence="3" id="KW-0812">Transmembrane</keyword>
<keyword evidence="7" id="KW-1185">Reference proteome</keyword>
<keyword evidence="2" id="KW-0997">Cell inner membrane</keyword>
<dbReference type="GO" id="GO:0017089">
    <property type="term" value="F:glycolipid transfer activity"/>
    <property type="evidence" value="ECO:0007669"/>
    <property type="project" value="TreeGrafter"/>
</dbReference>
<evidence type="ECO:0000256" key="4">
    <source>
        <dbReference type="ARBA" id="ARBA00022989"/>
    </source>
</evidence>
<comment type="caution">
    <text evidence="6">The sequence shown here is derived from an EMBL/GenBank/DDBJ whole genome shotgun (WGS) entry which is preliminary data.</text>
</comment>
<accession>A0A423PUX7</accession>
<gene>
    <name evidence="6" type="ORF">SAJA_06435</name>
</gene>
<dbReference type="InterPro" id="IPR010664">
    <property type="entry name" value="LipoPS_assembly_LptC-rel"/>
</dbReference>
<sequence length="185" mass="20544">MWRYAIALVVALVIIIGVGRWLGGQRSAADPARDVVTTPDNSDYYLEDATLYQLDKDGALAYRAHTVQALHFPDEAARLQDITVHYVRELAAPWDIDAKRARMPPGAHDIYLYDGIVATHEQANGEVVHVTTDHAWIRPDQDQIDSDAHVVARQPGEQVEGDGMRADLASDTIYLLSNVQARYAP</sequence>
<dbReference type="Gene3D" id="2.60.450.10">
    <property type="entry name" value="Lipopolysaccharide (LPS) transport protein A like domain"/>
    <property type="match status" value="1"/>
</dbReference>
<dbReference type="PANTHER" id="PTHR37481:SF1">
    <property type="entry name" value="LIPOPOLYSACCHARIDE EXPORT SYSTEM PROTEIN LPTC"/>
    <property type="match status" value="1"/>
</dbReference>
<dbReference type="GO" id="GO:0005886">
    <property type="term" value="C:plasma membrane"/>
    <property type="evidence" value="ECO:0007669"/>
    <property type="project" value="InterPro"/>
</dbReference>
<dbReference type="AlphaFoldDB" id="A0A423PUX7"/>
<dbReference type="InParanoid" id="A0A423PUX7"/>
<proteinExistence type="predicted"/>
<dbReference type="PANTHER" id="PTHR37481">
    <property type="entry name" value="LIPOPOLYSACCHARIDE EXPORT SYSTEM PROTEIN LPTC"/>
    <property type="match status" value="1"/>
</dbReference>
<dbReference type="InterPro" id="IPR052363">
    <property type="entry name" value="LPS_export_LptC"/>
</dbReference>
<keyword evidence="4" id="KW-1133">Transmembrane helix</keyword>
<evidence type="ECO:0000313" key="6">
    <source>
        <dbReference type="EMBL" id="ROO29416.1"/>
    </source>
</evidence>
<evidence type="ECO:0008006" key="8">
    <source>
        <dbReference type="Google" id="ProtNLM"/>
    </source>
</evidence>
<organism evidence="6 7">
    <name type="scientific">Salinisphaera japonica YTM-1</name>
    <dbReference type="NCBI Taxonomy" id="1209778"/>
    <lineage>
        <taxon>Bacteria</taxon>
        <taxon>Pseudomonadati</taxon>
        <taxon>Pseudomonadota</taxon>
        <taxon>Gammaproteobacteria</taxon>
        <taxon>Salinisphaerales</taxon>
        <taxon>Salinisphaeraceae</taxon>
        <taxon>Salinisphaera</taxon>
    </lineage>
</organism>
<evidence type="ECO:0000313" key="7">
    <source>
        <dbReference type="Proteomes" id="UP000285310"/>
    </source>
</evidence>
<keyword evidence="5" id="KW-0472">Membrane</keyword>
<evidence type="ECO:0000256" key="2">
    <source>
        <dbReference type="ARBA" id="ARBA00022519"/>
    </source>
</evidence>
<dbReference type="OrthoDB" id="5973594at2"/>
<dbReference type="InterPro" id="IPR026265">
    <property type="entry name" value="LptC"/>
</dbReference>
<evidence type="ECO:0000256" key="3">
    <source>
        <dbReference type="ARBA" id="ARBA00022692"/>
    </source>
</evidence>
<dbReference type="GO" id="GO:0015221">
    <property type="term" value="F:lipopolysaccharide transmembrane transporter activity"/>
    <property type="evidence" value="ECO:0007669"/>
    <property type="project" value="InterPro"/>
</dbReference>
<dbReference type="NCBIfam" id="TIGR04409">
    <property type="entry name" value="LptC_YrbK"/>
    <property type="match status" value="1"/>
</dbReference>
<evidence type="ECO:0000256" key="5">
    <source>
        <dbReference type="ARBA" id="ARBA00023136"/>
    </source>
</evidence>
<dbReference type="Pfam" id="PF06835">
    <property type="entry name" value="LptC"/>
    <property type="match status" value="1"/>
</dbReference>
<keyword evidence="1" id="KW-1003">Cell membrane</keyword>
<dbReference type="EMBL" id="AYKG01000015">
    <property type="protein sequence ID" value="ROO29416.1"/>
    <property type="molecule type" value="Genomic_DNA"/>
</dbReference>
<dbReference type="GO" id="GO:0030288">
    <property type="term" value="C:outer membrane-bounded periplasmic space"/>
    <property type="evidence" value="ECO:0007669"/>
    <property type="project" value="TreeGrafter"/>
</dbReference>
<dbReference type="Proteomes" id="UP000285310">
    <property type="component" value="Unassembled WGS sequence"/>
</dbReference>
<evidence type="ECO:0000256" key="1">
    <source>
        <dbReference type="ARBA" id="ARBA00022475"/>
    </source>
</evidence>
<name>A0A423PUX7_9GAMM</name>
<protein>
    <recommendedName>
        <fullName evidence="8">Lipopolysaccharide export system protein LptC</fullName>
    </recommendedName>
</protein>